<evidence type="ECO:0000313" key="2">
    <source>
        <dbReference type="EMBL" id="CAG9806817.1"/>
    </source>
</evidence>
<protein>
    <submittedName>
        <fullName evidence="2">Uncharacterized protein</fullName>
    </submittedName>
</protein>
<evidence type="ECO:0000313" key="3">
    <source>
        <dbReference type="Proteomes" id="UP001153620"/>
    </source>
</evidence>
<feature type="region of interest" description="Disordered" evidence="1">
    <location>
        <begin position="248"/>
        <end position="384"/>
    </location>
</feature>
<name>A0A9N9RXG7_9DIPT</name>
<dbReference type="AlphaFoldDB" id="A0A9N9RXG7"/>
<reference evidence="2" key="1">
    <citation type="submission" date="2022-01" db="EMBL/GenBank/DDBJ databases">
        <authorList>
            <person name="King R."/>
        </authorList>
    </citation>
    <scope>NUCLEOTIDE SEQUENCE</scope>
</reference>
<sequence length="384" mass="42886">MIKPCVRCKNQRGDNELRDIRGNEQIEGQIIANFPEVLEIDENNPIEVCVNCLRELNELNNNPEPIISKSQNRSRNVSATSDSVNLAVESESIQNISTAPLTSSVTGKVDIPPSIDLDKLKQPGEIEKLIPNDRNIQQNVRRLLSQAMPAGAKKRKLQEMLENGPIENVESSRQRSISNSQSRTAIEQRNGHDFAQEMFRNLANRSTRINRTYRNDTSHSSNDSQNSLTPFNAVPEVIRNLSSQAVVNPSQEVTLPPQTPIISNRTQPSQPQQSRSQAVFYEHDSSSEGNRSSDSEPRRRGSKRIASRNPSVASSDSQPARKSRDEAARKSRDEQAARINSDRPGIRQRNDGNDHSNLAAPRRINVDIPSATRVQHSRKNMNGG</sequence>
<feature type="compositionally biased region" description="Basic and acidic residues" evidence="1">
    <location>
        <begin position="281"/>
        <end position="299"/>
    </location>
</feature>
<feature type="compositionally biased region" description="Basic and acidic residues" evidence="1">
    <location>
        <begin position="322"/>
        <end position="354"/>
    </location>
</feature>
<dbReference type="Proteomes" id="UP001153620">
    <property type="component" value="Chromosome 3"/>
</dbReference>
<accession>A0A9N9RXG7</accession>
<gene>
    <name evidence="2" type="ORF">CHIRRI_LOCUS9671</name>
</gene>
<feature type="compositionally biased region" description="Low complexity" evidence="1">
    <location>
        <begin position="267"/>
        <end position="277"/>
    </location>
</feature>
<dbReference type="EMBL" id="OU895879">
    <property type="protein sequence ID" value="CAG9806817.1"/>
    <property type="molecule type" value="Genomic_DNA"/>
</dbReference>
<keyword evidence="3" id="KW-1185">Reference proteome</keyword>
<evidence type="ECO:0000256" key="1">
    <source>
        <dbReference type="SAM" id="MobiDB-lite"/>
    </source>
</evidence>
<reference evidence="2" key="2">
    <citation type="submission" date="2022-10" db="EMBL/GenBank/DDBJ databases">
        <authorList>
            <consortium name="ENA_rothamsted_submissions"/>
            <consortium name="culmorum"/>
            <person name="King R."/>
        </authorList>
    </citation>
    <scope>NUCLEOTIDE SEQUENCE</scope>
</reference>
<feature type="compositionally biased region" description="Basic residues" evidence="1">
    <location>
        <begin position="375"/>
        <end position="384"/>
    </location>
</feature>
<proteinExistence type="predicted"/>
<feature type="compositionally biased region" description="Polar residues" evidence="1">
    <location>
        <begin position="308"/>
        <end position="320"/>
    </location>
</feature>
<feature type="compositionally biased region" description="Low complexity" evidence="1">
    <location>
        <begin position="174"/>
        <end position="183"/>
    </location>
</feature>
<organism evidence="2 3">
    <name type="scientific">Chironomus riparius</name>
    <dbReference type="NCBI Taxonomy" id="315576"/>
    <lineage>
        <taxon>Eukaryota</taxon>
        <taxon>Metazoa</taxon>
        <taxon>Ecdysozoa</taxon>
        <taxon>Arthropoda</taxon>
        <taxon>Hexapoda</taxon>
        <taxon>Insecta</taxon>
        <taxon>Pterygota</taxon>
        <taxon>Neoptera</taxon>
        <taxon>Endopterygota</taxon>
        <taxon>Diptera</taxon>
        <taxon>Nematocera</taxon>
        <taxon>Chironomoidea</taxon>
        <taxon>Chironomidae</taxon>
        <taxon>Chironominae</taxon>
        <taxon>Chironomus</taxon>
    </lineage>
</organism>
<feature type="region of interest" description="Disordered" evidence="1">
    <location>
        <begin position="163"/>
        <end position="193"/>
    </location>
</feature>